<dbReference type="Pfam" id="PF13641">
    <property type="entry name" value="Glyco_tranf_2_3"/>
    <property type="match status" value="1"/>
</dbReference>
<dbReference type="Proteomes" id="UP001205601">
    <property type="component" value="Unassembled WGS sequence"/>
</dbReference>
<name>A0ABT2NMD9_9RHOB</name>
<proteinExistence type="predicted"/>
<dbReference type="RefSeq" id="WP_261495779.1">
    <property type="nucleotide sequence ID" value="NZ_JAOCQF010000001.1"/>
</dbReference>
<comment type="caution">
    <text evidence="1">The sequence shown here is derived from an EMBL/GenBank/DDBJ whole genome shotgun (WGS) entry which is preliminary data.</text>
</comment>
<sequence>MATVLVSIVNWRTAEMALEAARAAAAAMEGIEGAITIVDNASGDGSEEALRSGVARLGLLRVSVIQSGRNGGYGAGNNVAIRAGLPDGSAPDFVYVLNPDAFPARGAIRALLDHMRRHPETAIAGSHVHGPDGAPHASAFRFFSLGSEFEDAAKTGPISHLLADRIVPLPTPSETTRVDWVSGASMLIRRSVLDRIGLFDEAFFLYFEETDLCLRAARAGFATDHVHDSDVTHIGSVSTGVSNLRRLPGYWFDSRFLYFAKNHGRGYAIAATMARAAGCLVLGLRRLVSRRAQQNPPHFLRDLLAHGFRTRWRIGVADLATPGAAPVRSDS</sequence>
<dbReference type="PANTHER" id="PTHR43179">
    <property type="entry name" value="RHAMNOSYLTRANSFERASE WBBL"/>
    <property type="match status" value="1"/>
</dbReference>
<dbReference type="CDD" id="cd04186">
    <property type="entry name" value="GT_2_like_c"/>
    <property type="match status" value="1"/>
</dbReference>
<accession>A0ABT2NMD9</accession>
<keyword evidence="2" id="KW-1185">Reference proteome</keyword>
<gene>
    <name evidence="1" type="ORF">N5I32_11290</name>
</gene>
<dbReference type="PANTHER" id="PTHR43179:SF7">
    <property type="entry name" value="RHAMNOSYLTRANSFERASE WBBL"/>
    <property type="match status" value="1"/>
</dbReference>
<dbReference type="Gene3D" id="3.90.550.10">
    <property type="entry name" value="Spore Coat Polysaccharide Biosynthesis Protein SpsA, Chain A"/>
    <property type="match status" value="1"/>
</dbReference>
<dbReference type="EMBL" id="JAOCQF010000001">
    <property type="protein sequence ID" value="MCT8330100.1"/>
    <property type="molecule type" value="Genomic_DNA"/>
</dbReference>
<dbReference type="SUPFAM" id="SSF53448">
    <property type="entry name" value="Nucleotide-diphospho-sugar transferases"/>
    <property type="match status" value="1"/>
</dbReference>
<protein>
    <submittedName>
        <fullName evidence="1">Glycosyltransferase family 2 protein</fullName>
    </submittedName>
</protein>
<reference evidence="2" key="1">
    <citation type="submission" date="2023-07" db="EMBL/GenBank/DDBJ databases">
        <title>Defluviimonas sediminis sp. nov., isolated from mangrove sediment.</title>
        <authorList>
            <person name="Liu L."/>
            <person name="Li J."/>
            <person name="Huang Y."/>
            <person name="Pan J."/>
            <person name="Li M."/>
        </authorList>
    </citation>
    <scope>NUCLEOTIDE SEQUENCE [LARGE SCALE GENOMIC DNA]</scope>
    <source>
        <strain evidence="2">FT324</strain>
    </source>
</reference>
<organism evidence="1 2">
    <name type="scientific">Albidovulum sediminis</name>
    <dbReference type="NCBI Taxonomy" id="3066345"/>
    <lineage>
        <taxon>Bacteria</taxon>
        <taxon>Pseudomonadati</taxon>
        <taxon>Pseudomonadota</taxon>
        <taxon>Alphaproteobacteria</taxon>
        <taxon>Rhodobacterales</taxon>
        <taxon>Paracoccaceae</taxon>
        <taxon>Albidovulum</taxon>
    </lineage>
</organism>
<evidence type="ECO:0000313" key="1">
    <source>
        <dbReference type="EMBL" id="MCT8330100.1"/>
    </source>
</evidence>
<evidence type="ECO:0000313" key="2">
    <source>
        <dbReference type="Proteomes" id="UP001205601"/>
    </source>
</evidence>
<dbReference type="InterPro" id="IPR029044">
    <property type="entry name" value="Nucleotide-diphossugar_trans"/>
</dbReference>